<dbReference type="InterPro" id="IPR058546">
    <property type="entry name" value="RPS4B/Roq1-like_LRR"/>
</dbReference>
<evidence type="ECO:0000256" key="6">
    <source>
        <dbReference type="ARBA" id="ARBA00022821"/>
    </source>
</evidence>
<dbReference type="InterPro" id="IPR044974">
    <property type="entry name" value="Disease_R_plants"/>
</dbReference>
<dbReference type="InterPro" id="IPR035897">
    <property type="entry name" value="Toll_tir_struct_dom_sf"/>
</dbReference>
<evidence type="ECO:0000256" key="1">
    <source>
        <dbReference type="ARBA" id="ARBA00004170"/>
    </source>
</evidence>
<evidence type="ECO:0000256" key="4">
    <source>
        <dbReference type="ARBA" id="ARBA00022737"/>
    </source>
</evidence>
<keyword evidence="3" id="KW-0433">Leucine-rich repeat</keyword>
<evidence type="ECO:0000256" key="3">
    <source>
        <dbReference type="ARBA" id="ARBA00022614"/>
    </source>
</evidence>
<evidence type="ECO:0000256" key="8">
    <source>
        <dbReference type="ARBA" id="ARBA00023054"/>
    </source>
</evidence>
<dbReference type="InterPro" id="IPR032675">
    <property type="entry name" value="LRR_dom_sf"/>
</dbReference>
<gene>
    <name evidence="12" type="ORF">H5410_008299</name>
</gene>
<dbReference type="Pfam" id="PF01582">
    <property type="entry name" value="TIR"/>
    <property type="match status" value="1"/>
</dbReference>
<dbReference type="Pfam" id="PF20160">
    <property type="entry name" value="C-JID"/>
    <property type="match status" value="1"/>
</dbReference>
<feature type="domain" description="TIR" evidence="11">
    <location>
        <begin position="44"/>
        <end position="215"/>
    </location>
</feature>
<keyword evidence="9" id="KW-0472">Membrane</keyword>
<comment type="caution">
    <text evidence="12">The sequence shown here is derived from an EMBL/GenBank/DDBJ whole genome shotgun (WGS) entry which is preliminary data.</text>
</comment>
<dbReference type="FunFam" id="3.40.50.10140:FF:000007">
    <property type="entry name" value="Disease resistance protein (TIR-NBS-LRR class)"/>
    <property type="match status" value="1"/>
</dbReference>
<dbReference type="GO" id="GO:0016020">
    <property type="term" value="C:membrane"/>
    <property type="evidence" value="ECO:0007669"/>
    <property type="project" value="UniProtKB-SubCell"/>
</dbReference>
<dbReference type="PANTHER" id="PTHR11017">
    <property type="entry name" value="LEUCINE-RICH REPEAT-CONTAINING PROTEIN"/>
    <property type="match status" value="1"/>
</dbReference>
<evidence type="ECO:0000313" key="12">
    <source>
        <dbReference type="EMBL" id="KAG5623081.1"/>
    </source>
</evidence>
<keyword evidence="4" id="KW-0677">Repeat</keyword>
<accession>A0A9J6AF96</accession>
<dbReference type="OrthoDB" id="1936883at2759"/>
<dbReference type="SMART" id="SM00255">
    <property type="entry name" value="TIR"/>
    <property type="match status" value="1"/>
</dbReference>
<keyword evidence="6" id="KW-0611">Plant defense</keyword>
<dbReference type="Pfam" id="PF23282">
    <property type="entry name" value="WHD_ROQ1"/>
    <property type="match status" value="1"/>
</dbReference>
<keyword evidence="5" id="KW-0378">Hydrolase</keyword>
<comment type="catalytic activity">
    <reaction evidence="10">
        <text>NAD(+) + H2O = ADP-D-ribose + nicotinamide + H(+)</text>
        <dbReference type="Rhea" id="RHEA:16301"/>
        <dbReference type="ChEBI" id="CHEBI:15377"/>
        <dbReference type="ChEBI" id="CHEBI:15378"/>
        <dbReference type="ChEBI" id="CHEBI:17154"/>
        <dbReference type="ChEBI" id="CHEBI:57540"/>
        <dbReference type="ChEBI" id="CHEBI:57967"/>
        <dbReference type="EC" id="3.2.2.6"/>
    </reaction>
    <physiologicalReaction direction="left-to-right" evidence="10">
        <dbReference type="Rhea" id="RHEA:16302"/>
    </physiologicalReaction>
</comment>
<dbReference type="InterPro" id="IPR000157">
    <property type="entry name" value="TIR_dom"/>
</dbReference>
<organism evidence="12 13">
    <name type="scientific">Solanum commersonii</name>
    <name type="common">Commerson's wild potato</name>
    <name type="synonym">Commerson's nightshade</name>
    <dbReference type="NCBI Taxonomy" id="4109"/>
    <lineage>
        <taxon>Eukaryota</taxon>
        <taxon>Viridiplantae</taxon>
        <taxon>Streptophyta</taxon>
        <taxon>Embryophyta</taxon>
        <taxon>Tracheophyta</taxon>
        <taxon>Spermatophyta</taxon>
        <taxon>Magnoliopsida</taxon>
        <taxon>eudicotyledons</taxon>
        <taxon>Gunneridae</taxon>
        <taxon>Pentapetalae</taxon>
        <taxon>asterids</taxon>
        <taxon>lamiids</taxon>
        <taxon>Solanales</taxon>
        <taxon>Solanaceae</taxon>
        <taxon>Solanoideae</taxon>
        <taxon>Solaneae</taxon>
        <taxon>Solanum</taxon>
    </lineage>
</organism>
<reference evidence="12 13" key="1">
    <citation type="submission" date="2020-09" db="EMBL/GenBank/DDBJ databases">
        <title>De no assembly of potato wild relative species, Solanum commersonii.</title>
        <authorList>
            <person name="Cho K."/>
        </authorList>
    </citation>
    <scope>NUCLEOTIDE SEQUENCE [LARGE SCALE GENOMIC DNA]</scope>
    <source>
        <strain evidence="12">LZ3.2</strain>
        <tissue evidence="12">Leaf</tissue>
    </source>
</reference>
<dbReference type="InterPro" id="IPR027417">
    <property type="entry name" value="P-loop_NTPase"/>
</dbReference>
<dbReference type="SUPFAM" id="SSF52200">
    <property type="entry name" value="Toll/Interleukin receptor TIR domain"/>
    <property type="match status" value="1"/>
</dbReference>
<sequence length="1256" mass="142820">MAHSPCPTCRSYGILKFFIPPFTMDIEDNSHSTHHEITSHDPHWSYDVFLSFRGEDTRKSFVDHLYTSLHEKGIHAFRDDIELRRGKSISPELLNAIEKSRFAVVIFSKNYADSSWCLEELTKIVECNKQRGQTLIPVFYSVDPSVVRKQKESYGEAFAKHEENLKGSDERNKIQRWRDALKEAANISGFDVQHMEDGHESRCIRQIALTILKRLGRVRPKVADHLVGIEPHVQNVISMMNLHSEADVRIIGIWGMGGIGKSTIAQAVFDQLQEEFEGSCFLDNVREVSTISGLQPLSDKMISDTLKESKDNLYTSTSLLMNRLSYKRVMVVLDDVDNDEQIDHLAGKHEWFGAGSRIIITTRNKQLLLSHEVDHVYEVSPLEINEALMLFNKFAFKGREPEGDFSELALQVAQCAWGLPLALKVLGSFLHKRAKAEWKSELKRLKEIPHDDVIGKLKLSIDALSDLDKQILLDIACFFKAKRREPVTRKLLAFGFKPEIGVPVLIQRSLLSISDDDRFQMHDLVQETAWYMVRHGHPREKFSRLWVPDDICDVMSKKSGTGTIEGIILAYSEKQKMNLGSQALKGMENLRLLKIQNAYFRKGPSYLPNELQWLSWHNFPSTSLPQDFAGEKLVGLKLIHGQISQLWPEDKYLDKLKYLNLSYSKGLISTPNFSQMPYLEKLNLSNCTNLVGVHESLGDLTRLRYLNLSHCSKLKSISNNIHLESLEKLLLWDCTKLESFPQIIGLMPKLSELHLEGTAIKELPESIINLGGIESINLRNCKDLECITYSICGLRCLRTLNLSGCSKLETLPETLGQVETLEELLVDGTAIIKLPSTVSEMKNLKILSFSGCKKRKKDKAFWKNSFSFRLNLKLTSLPNVRRITRRLTTRRNKKPEISGPSLSGLCALKKLDLSDSDLVDEIAGDVWQLSSLEELNLSQNNFNEFPSRIYGLQQFKVLKVDECKSLEALPDLPWSIVMIEANECCSLQSLGNLSPQHAFLKKVSFFNCFKLYQQSQKTSIGAADLLLHLLLQGHSTFYSQFSILIAGGKIPEWFGYQKMGRSISVQLPTDWQDNIAGVAFSFVFECLVPKSKLGVTFKLISPNHREYTFESAPASAASKMGEEYKYDHLWIAYISFHLFRLLFPEFTTADWTKVCCCLSISLRQEPWNKVRRCGIHLVYKKDLTTSLAAGSKELTVYDEGGDSKRKEEVKEDIVALMAGVNVLNWDVDSIEQDNTQLANLRKSLAYKIQKTLSFDC</sequence>
<dbReference type="GO" id="GO:0007165">
    <property type="term" value="P:signal transduction"/>
    <property type="evidence" value="ECO:0007669"/>
    <property type="project" value="InterPro"/>
</dbReference>
<dbReference type="AlphaFoldDB" id="A0A9J6AF96"/>
<dbReference type="GO" id="GO:0043531">
    <property type="term" value="F:ADP binding"/>
    <property type="evidence" value="ECO:0007669"/>
    <property type="project" value="InterPro"/>
</dbReference>
<dbReference type="PROSITE" id="PS50104">
    <property type="entry name" value="TIR"/>
    <property type="match status" value="1"/>
</dbReference>
<dbReference type="EC" id="3.2.2.6" evidence="2"/>
<dbReference type="Pfam" id="PF00560">
    <property type="entry name" value="LRR_1"/>
    <property type="match status" value="1"/>
</dbReference>
<proteinExistence type="predicted"/>
<dbReference type="InterPro" id="IPR042197">
    <property type="entry name" value="Apaf_helical"/>
</dbReference>
<dbReference type="InterPro" id="IPR058192">
    <property type="entry name" value="WHD_ROQ1-like"/>
</dbReference>
<evidence type="ECO:0000256" key="10">
    <source>
        <dbReference type="ARBA" id="ARBA00047304"/>
    </source>
</evidence>
<dbReference type="SUPFAM" id="SSF52058">
    <property type="entry name" value="L domain-like"/>
    <property type="match status" value="2"/>
</dbReference>
<keyword evidence="8" id="KW-0175">Coiled coil</keyword>
<dbReference type="InterPro" id="IPR001611">
    <property type="entry name" value="Leu-rich_rpt"/>
</dbReference>
<dbReference type="Pfam" id="PF00931">
    <property type="entry name" value="NB-ARC"/>
    <property type="match status" value="1"/>
</dbReference>
<evidence type="ECO:0000259" key="11">
    <source>
        <dbReference type="PROSITE" id="PS50104"/>
    </source>
</evidence>
<evidence type="ECO:0000256" key="5">
    <source>
        <dbReference type="ARBA" id="ARBA00022801"/>
    </source>
</evidence>
<evidence type="ECO:0000256" key="2">
    <source>
        <dbReference type="ARBA" id="ARBA00011982"/>
    </source>
</evidence>
<dbReference type="Gene3D" id="3.40.50.10140">
    <property type="entry name" value="Toll/interleukin-1 receptor homology (TIR) domain"/>
    <property type="match status" value="1"/>
</dbReference>
<keyword evidence="13" id="KW-1185">Reference proteome</keyword>
<dbReference type="InterPro" id="IPR003591">
    <property type="entry name" value="Leu-rich_rpt_typical-subtyp"/>
</dbReference>
<dbReference type="Gene3D" id="3.80.10.10">
    <property type="entry name" value="Ribonuclease Inhibitor"/>
    <property type="match status" value="3"/>
</dbReference>
<evidence type="ECO:0000256" key="9">
    <source>
        <dbReference type="ARBA" id="ARBA00023136"/>
    </source>
</evidence>
<dbReference type="PRINTS" id="PR00364">
    <property type="entry name" value="DISEASERSIST"/>
</dbReference>
<protein>
    <recommendedName>
        <fullName evidence="2">ADP-ribosyl cyclase/cyclic ADP-ribose hydrolase</fullName>
        <ecNumber evidence="2">3.2.2.6</ecNumber>
    </recommendedName>
</protein>
<dbReference type="Proteomes" id="UP000824120">
    <property type="component" value="Chromosome 2"/>
</dbReference>
<dbReference type="Pfam" id="PF23286">
    <property type="entry name" value="LRR_13"/>
    <property type="match status" value="1"/>
</dbReference>
<dbReference type="SUPFAM" id="SSF52540">
    <property type="entry name" value="P-loop containing nucleoside triphosphate hydrolases"/>
    <property type="match status" value="1"/>
</dbReference>
<dbReference type="PANTHER" id="PTHR11017:SF446">
    <property type="entry name" value="ADP-RIBOSYL CYCLASE_CYCLIC ADP-RIBOSE HYDROLASE"/>
    <property type="match status" value="1"/>
</dbReference>
<evidence type="ECO:0000313" key="13">
    <source>
        <dbReference type="Proteomes" id="UP000824120"/>
    </source>
</evidence>
<dbReference type="Gene3D" id="1.10.8.430">
    <property type="entry name" value="Helical domain of apoptotic protease-activating factors"/>
    <property type="match status" value="1"/>
</dbReference>
<evidence type="ECO:0000256" key="7">
    <source>
        <dbReference type="ARBA" id="ARBA00023027"/>
    </source>
</evidence>
<dbReference type="GO" id="GO:0005524">
    <property type="term" value="F:ATP binding"/>
    <property type="evidence" value="ECO:0007669"/>
    <property type="project" value="UniProtKB-KW"/>
</dbReference>
<dbReference type="GO" id="GO:0051707">
    <property type="term" value="P:response to other organism"/>
    <property type="evidence" value="ECO:0007669"/>
    <property type="project" value="UniProtKB-ARBA"/>
</dbReference>
<comment type="subcellular location">
    <subcellularLocation>
        <location evidence="1">Membrane</location>
        <topology evidence="1">Peripheral membrane protein</topology>
    </subcellularLocation>
</comment>
<dbReference type="SMART" id="SM00369">
    <property type="entry name" value="LRR_TYP"/>
    <property type="match status" value="3"/>
</dbReference>
<dbReference type="InterPro" id="IPR002182">
    <property type="entry name" value="NB-ARC"/>
</dbReference>
<dbReference type="InterPro" id="IPR045344">
    <property type="entry name" value="C-JID"/>
</dbReference>
<dbReference type="GO" id="GO:0006952">
    <property type="term" value="P:defense response"/>
    <property type="evidence" value="ECO:0007669"/>
    <property type="project" value="InterPro"/>
</dbReference>
<name>A0A9J6AF96_SOLCO</name>
<dbReference type="Gene3D" id="3.40.50.300">
    <property type="entry name" value="P-loop containing nucleotide triphosphate hydrolases"/>
    <property type="match status" value="1"/>
</dbReference>
<dbReference type="EMBL" id="JACXVP010000002">
    <property type="protein sequence ID" value="KAG5623081.1"/>
    <property type="molecule type" value="Genomic_DNA"/>
</dbReference>
<keyword evidence="7" id="KW-0520">NAD</keyword>
<dbReference type="GO" id="GO:0061809">
    <property type="term" value="F:NAD+ nucleosidase activity, cyclic ADP-ribose generating"/>
    <property type="evidence" value="ECO:0007669"/>
    <property type="project" value="UniProtKB-EC"/>
</dbReference>